<keyword evidence="2" id="KW-0812">Transmembrane</keyword>
<feature type="compositionally biased region" description="Low complexity" evidence="1">
    <location>
        <begin position="126"/>
        <end position="143"/>
    </location>
</feature>
<protein>
    <submittedName>
        <fullName evidence="3">Uncharacterized protein</fullName>
    </submittedName>
</protein>
<sequence>MDTYAFARHALDADPGISGDIIFLVSVLLTFAFGALFIYWFRQENLAKQLEHLSAEGVSVQAFRFDRLEETLRQMSQHSLTQVNDPTNPQGVQDLSPLMDAIRAPERKIDALEARSTIQERVQTEPQLQAPSSLSSTQTQTIQPVQSYSEITGVHT</sequence>
<gene>
    <name evidence="3" type="ORF">PtrM4_067110</name>
</gene>
<dbReference type="GeneID" id="90955564"/>
<dbReference type="KEGG" id="ptrr:90955564"/>
<evidence type="ECO:0000256" key="1">
    <source>
        <dbReference type="SAM" id="MobiDB-lite"/>
    </source>
</evidence>
<keyword evidence="2" id="KW-1133">Transmembrane helix</keyword>
<feature type="region of interest" description="Disordered" evidence="1">
    <location>
        <begin position="123"/>
        <end position="143"/>
    </location>
</feature>
<dbReference type="EMBL" id="NQIK02000002">
    <property type="protein sequence ID" value="KAF7575087.1"/>
    <property type="molecule type" value="Genomic_DNA"/>
</dbReference>
<accession>A0A5M9LCQ8</accession>
<dbReference type="AlphaFoldDB" id="A0A5M9LCQ8"/>
<keyword evidence="2" id="KW-0472">Membrane</keyword>
<evidence type="ECO:0000313" key="3">
    <source>
        <dbReference type="EMBL" id="KAF7575087.1"/>
    </source>
</evidence>
<organism evidence="3 4">
    <name type="scientific">Pyrenophora tritici-repentis</name>
    <dbReference type="NCBI Taxonomy" id="45151"/>
    <lineage>
        <taxon>Eukaryota</taxon>
        <taxon>Fungi</taxon>
        <taxon>Dikarya</taxon>
        <taxon>Ascomycota</taxon>
        <taxon>Pezizomycotina</taxon>
        <taxon>Dothideomycetes</taxon>
        <taxon>Pleosporomycetidae</taxon>
        <taxon>Pleosporales</taxon>
        <taxon>Pleosporineae</taxon>
        <taxon>Pleosporaceae</taxon>
        <taxon>Pyrenophora</taxon>
    </lineage>
</organism>
<name>A0A5M9LCQ8_9PLEO</name>
<evidence type="ECO:0000313" key="4">
    <source>
        <dbReference type="Proteomes" id="UP000245464"/>
    </source>
</evidence>
<dbReference type="Proteomes" id="UP000245464">
    <property type="component" value="Chromosome 2"/>
</dbReference>
<feature type="transmembrane region" description="Helical" evidence="2">
    <location>
        <begin position="21"/>
        <end position="41"/>
    </location>
</feature>
<proteinExistence type="predicted"/>
<dbReference type="RefSeq" id="XP_065964384.1">
    <property type="nucleotide sequence ID" value="XM_066105757.1"/>
</dbReference>
<comment type="caution">
    <text evidence="3">The sequence shown here is derived from an EMBL/GenBank/DDBJ whole genome shotgun (WGS) entry which is preliminary data.</text>
</comment>
<reference evidence="3 4" key="1">
    <citation type="journal article" date="2018" name="BMC Genomics">
        <title>Comparative genomics of the wheat fungal pathogen Pyrenophora tritici-repentis reveals chromosomal variations and genome plasticity.</title>
        <authorList>
            <person name="Moolhuijzen P."/>
            <person name="See P.T."/>
            <person name="Hane J.K."/>
            <person name="Shi G."/>
            <person name="Liu Z."/>
            <person name="Oliver R.P."/>
            <person name="Moffat C.S."/>
        </authorList>
    </citation>
    <scope>NUCLEOTIDE SEQUENCE [LARGE SCALE GENOMIC DNA]</scope>
    <source>
        <strain evidence="3">M4</strain>
    </source>
</reference>
<evidence type="ECO:0000256" key="2">
    <source>
        <dbReference type="SAM" id="Phobius"/>
    </source>
</evidence>